<evidence type="ECO:0008006" key="4">
    <source>
        <dbReference type="Google" id="ProtNLM"/>
    </source>
</evidence>
<dbReference type="STRING" id="870242.cpu_10640"/>
<dbReference type="Proteomes" id="UP000187485">
    <property type="component" value="Unassembled WGS sequence"/>
</dbReference>
<dbReference type="EMBL" id="BDJK01000015">
    <property type="protein sequence ID" value="GAV22554.1"/>
    <property type="molecule type" value="Genomic_DNA"/>
</dbReference>
<keyword evidence="3" id="KW-1185">Reference proteome</keyword>
<comment type="caution">
    <text evidence="2">The sequence shown here is derived from an EMBL/GenBank/DDBJ whole genome shotgun (WGS) entry which is preliminary data.</text>
</comment>
<sequence length="110" mass="13243">MIIMKTSQEILKDLKKLQEKITSSKDELVITDEFQKISEKFKKYYSGEEEITVEEIQELLPEYEKTIKHIEEEKKKILTEIEKVKQERKVINSYLARSFRTEGIFLDKKR</sequence>
<accession>A0A1L8CUM0</accession>
<dbReference type="AlphaFoldDB" id="A0A1L8CUM0"/>
<reference evidence="3" key="1">
    <citation type="submission" date="2016-12" db="EMBL/GenBank/DDBJ databases">
        <title>Draft Genome Sequences od Carboxydothermus pertinax and islandicus, Hydrogenogenic Carboxydotrophic Bacteria.</title>
        <authorList>
            <person name="Fukuyama Y."/>
            <person name="Ohmae K."/>
            <person name="Yoneda Y."/>
            <person name="Yoshida T."/>
            <person name="Sako Y."/>
        </authorList>
    </citation>
    <scope>NUCLEOTIDE SEQUENCE [LARGE SCALE GENOMIC DNA]</scope>
    <source>
        <strain evidence="3">Ug1</strain>
    </source>
</reference>
<name>A0A1L8CUM0_9THEO</name>
<organism evidence="2 3">
    <name type="scientific">Carboxydothermus pertinax</name>
    <dbReference type="NCBI Taxonomy" id="870242"/>
    <lineage>
        <taxon>Bacteria</taxon>
        <taxon>Bacillati</taxon>
        <taxon>Bacillota</taxon>
        <taxon>Clostridia</taxon>
        <taxon>Thermoanaerobacterales</taxon>
        <taxon>Thermoanaerobacteraceae</taxon>
        <taxon>Carboxydothermus</taxon>
    </lineage>
</organism>
<proteinExistence type="predicted"/>
<evidence type="ECO:0000313" key="2">
    <source>
        <dbReference type="EMBL" id="GAV22554.1"/>
    </source>
</evidence>
<keyword evidence="1" id="KW-0175">Coiled coil</keyword>
<gene>
    <name evidence="2" type="ORF">cpu_10640</name>
</gene>
<protein>
    <recommendedName>
        <fullName evidence="4">Flagellar protein FliT</fullName>
    </recommendedName>
</protein>
<feature type="coiled-coil region" evidence="1">
    <location>
        <begin position="53"/>
        <end position="87"/>
    </location>
</feature>
<evidence type="ECO:0000256" key="1">
    <source>
        <dbReference type="SAM" id="Coils"/>
    </source>
</evidence>
<evidence type="ECO:0000313" key="3">
    <source>
        <dbReference type="Proteomes" id="UP000187485"/>
    </source>
</evidence>